<reference evidence="4" key="2">
    <citation type="submission" date="2016-11" db="EMBL/GenBank/DDBJ databases">
        <authorList>
            <person name="Papadimitriou K."/>
        </authorList>
    </citation>
    <scope>NUCLEOTIDE SEQUENCE [LARGE SCALE GENOMIC DNA]</scope>
    <source>
        <strain evidence="4">ACA-DC 1533</strain>
    </source>
</reference>
<dbReference type="AlphaFoldDB" id="A0A0R2JWI5"/>
<evidence type="ECO:0000313" key="1">
    <source>
        <dbReference type="EMBL" id="KRN78887.1"/>
    </source>
</evidence>
<evidence type="ECO:0000313" key="4">
    <source>
        <dbReference type="Proteomes" id="UP000190935"/>
    </source>
</evidence>
<dbReference type="GeneID" id="95350444"/>
<dbReference type="Proteomes" id="UP000190935">
    <property type="component" value="Chromosome I"/>
</dbReference>
<sequence length="91" mass="10279">MAANLEEKINDTNDPDKLKQYLEPLSDMDFCQVIVDCADGQRLDNFVPQHKFPAYTIALHCIDHQKISSKQRKTIQNLFLATKAKGTDNAG</sequence>
<protein>
    <submittedName>
        <fullName evidence="1">Uncharacterized protein</fullName>
    </submittedName>
</protein>
<reference evidence="2" key="3">
    <citation type="submission" date="2016-11" db="EMBL/GenBank/DDBJ databases">
        <authorList>
            <person name="Jaros S."/>
            <person name="Januszkiewicz K."/>
            <person name="Wedrychowicz H."/>
        </authorList>
    </citation>
    <scope>NUCLEOTIDE SEQUENCE [LARGE SCALE GENOMIC DNA]</scope>
    <source>
        <strain evidence="2">ACA-DC 1533</strain>
    </source>
</reference>
<accession>A0A0R2JWI5</accession>
<dbReference type="OrthoDB" id="2339797at2"/>
<dbReference type="Proteomes" id="UP000051491">
    <property type="component" value="Unassembled WGS sequence"/>
</dbReference>
<dbReference type="STRING" id="89059.LAC1533_2360"/>
<evidence type="ECO:0000313" key="2">
    <source>
        <dbReference type="EMBL" id="SFV41786.1"/>
    </source>
</evidence>
<dbReference type="RefSeq" id="WP_010495721.1">
    <property type="nucleotide sequence ID" value="NZ_CP113926.1"/>
</dbReference>
<gene>
    <name evidence="1" type="ORF">IV43_GL000512</name>
    <name evidence="2" type="ORF">LAC1533_2360</name>
</gene>
<dbReference type="KEGG" id="laca:LAC1533_2360"/>
<dbReference type="EMBL" id="JQBK01000146">
    <property type="protein sequence ID" value="KRN78887.1"/>
    <property type="molecule type" value="Genomic_DNA"/>
</dbReference>
<organism evidence="1 3">
    <name type="scientific">Ligilactobacillus acidipiscis</name>
    <dbReference type="NCBI Taxonomy" id="89059"/>
    <lineage>
        <taxon>Bacteria</taxon>
        <taxon>Bacillati</taxon>
        <taxon>Bacillota</taxon>
        <taxon>Bacilli</taxon>
        <taxon>Lactobacillales</taxon>
        <taxon>Lactobacillaceae</taxon>
        <taxon>Ligilactobacillus</taxon>
    </lineage>
</organism>
<reference evidence="1 3" key="1">
    <citation type="journal article" date="2015" name="Genome Announc.">
        <title>Expanding the biotechnology potential of lactobacilli through comparative genomics of 213 strains and associated genera.</title>
        <authorList>
            <person name="Sun Z."/>
            <person name="Harris H.M."/>
            <person name="McCann A."/>
            <person name="Guo C."/>
            <person name="Argimon S."/>
            <person name="Zhang W."/>
            <person name="Yang X."/>
            <person name="Jeffery I.B."/>
            <person name="Cooney J.C."/>
            <person name="Kagawa T.F."/>
            <person name="Liu W."/>
            <person name="Song Y."/>
            <person name="Salvetti E."/>
            <person name="Wrobel A."/>
            <person name="Rasinkangas P."/>
            <person name="Parkhill J."/>
            <person name="Rea M.C."/>
            <person name="O'Sullivan O."/>
            <person name="Ritari J."/>
            <person name="Douillard F.P."/>
            <person name="Paul Ross R."/>
            <person name="Yang R."/>
            <person name="Briner A.E."/>
            <person name="Felis G.E."/>
            <person name="de Vos W.M."/>
            <person name="Barrangou R."/>
            <person name="Klaenhammer T.R."/>
            <person name="Caufield P.W."/>
            <person name="Cui Y."/>
            <person name="Zhang H."/>
            <person name="O'Toole P.W."/>
        </authorList>
    </citation>
    <scope>NUCLEOTIDE SEQUENCE [LARGE SCALE GENOMIC DNA]</scope>
    <source>
        <strain evidence="1 3">DSM 15353</strain>
    </source>
</reference>
<name>A0A0R2JWI5_9LACO</name>
<proteinExistence type="predicted"/>
<dbReference type="EMBL" id="LT630287">
    <property type="protein sequence ID" value="SFV41786.1"/>
    <property type="molecule type" value="Genomic_DNA"/>
</dbReference>
<evidence type="ECO:0000313" key="3">
    <source>
        <dbReference type="Proteomes" id="UP000051491"/>
    </source>
</evidence>
<dbReference type="PATRIC" id="fig|89059.3.peg.525"/>